<evidence type="ECO:0000313" key="2">
    <source>
        <dbReference type="EMBL" id="EEF23668.1"/>
    </source>
</evidence>
<gene>
    <name evidence="2" type="ORF">RCOM_2068510</name>
</gene>
<evidence type="ECO:0000256" key="1">
    <source>
        <dbReference type="SAM" id="MobiDB-lite"/>
    </source>
</evidence>
<feature type="region of interest" description="Disordered" evidence="1">
    <location>
        <begin position="33"/>
        <end position="91"/>
    </location>
</feature>
<protein>
    <submittedName>
        <fullName evidence="2">Uncharacterized protein</fullName>
    </submittedName>
</protein>
<name>B9TKE5_RICCO</name>
<accession>B9TKE5</accession>
<proteinExistence type="predicted"/>
<reference evidence="3" key="1">
    <citation type="journal article" date="2010" name="Nat. Biotechnol.">
        <title>Draft genome sequence of the oilseed species Ricinus communis.</title>
        <authorList>
            <person name="Chan A.P."/>
            <person name="Crabtree J."/>
            <person name="Zhao Q."/>
            <person name="Lorenzi H."/>
            <person name="Orvis J."/>
            <person name="Puiu D."/>
            <person name="Melake-Berhan A."/>
            <person name="Jones K.M."/>
            <person name="Redman J."/>
            <person name="Chen G."/>
            <person name="Cahoon E.B."/>
            <person name="Gedil M."/>
            <person name="Stanke M."/>
            <person name="Haas B.J."/>
            <person name="Wortman J.R."/>
            <person name="Fraser-Liggett C.M."/>
            <person name="Ravel J."/>
            <person name="Rabinowicz P.D."/>
        </authorList>
    </citation>
    <scope>NUCLEOTIDE SEQUENCE [LARGE SCALE GENOMIC DNA]</scope>
    <source>
        <strain evidence="3">cv. Hale</strain>
    </source>
</reference>
<dbReference type="Proteomes" id="UP000008311">
    <property type="component" value="Unassembled WGS sequence"/>
</dbReference>
<keyword evidence="3" id="KW-1185">Reference proteome</keyword>
<feature type="compositionally biased region" description="Basic and acidic residues" evidence="1">
    <location>
        <begin position="48"/>
        <end position="70"/>
    </location>
</feature>
<sequence length="91" mass="9821">MSMQPIDKAFTRTVALGILIIVPAVFFASCSTVGGTGGQSRSVTASRSTDRDKDKAAERRRWAERVERDNQLAPSGSAPGSYGSSRPLFTW</sequence>
<feature type="compositionally biased region" description="Polar residues" evidence="1">
    <location>
        <begin position="33"/>
        <end position="47"/>
    </location>
</feature>
<evidence type="ECO:0000313" key="3">
    <source>
        <dbReference type="Proteomes" id="UP000008311"/>
    </source>
</evidence>
<organism evidence="2 3">
    <name type="scientific">Ricinus communis</name>
    <name type="common">Castor bean</name>
    <dbReference type="NCBI Taxonomy" id="3988"/>
    <lineage>
        <taxon>Eukaryota</taxon>
        <taxon>Viridiplantae</taxon>
        <taxon>Streptophyta</taxon>
        <taxon>Embryophyta</taxon>
        <taxon>Tracheophyta</taxon>
        <taxon>Spermatophyta</taxon>
        <taxon>Magnoliopsida</taxon>
        <taxon>eudicotyledons</taxon>
        <taxon>Gunneridae</taxon>
        <taxon>Pentapetalae</taxon>
        <taxon>rosids</taxon>
        <taxon>fabids</taxon>
        <taxon>Malpighiales</taxon>
        <taxon>Euphorbiaceae</taxon>
        <taxon>Acalyphoideae</taxon>
        <taxon>Acalypheae</taxon>
        <taxon>Ricinus</taxon>
    </lineage>
</organism>
<feature type="compositionally biased region" description="Low complexity" evidence="1">
    <location>
        <begin position="73"/>
        <end position="85"/>
    </location>
</feature>
<dbReference type="EMBL" id="EQ985161">
    <property type="protein sequence ID" value="EEF23668.1"/>
    <property type="molecule type" value="Genomic_DNA"/>
</dbReference>
<dbReference type="InParanoid" id="B9TKE5"/>
<dbReference type="AlphaFoldDB" id="B9TKE5"/>